<dbReference type="RefSeq" id="XP_041161199.1">
    <property type="nucleotide sequence ID" value="XM_041297745.1"/>
</dbReference>
<evidence type="ECO:0000313" key="8">
    <source>
        <dbReference type="Proteomes" id="UP000719766"/>
    </source>
</evidence>
<evidence type="ECO:0000256" key="5">
    <source>
        <dbReference type="SAM" id="MobiDB-lite"/>
    </source>
</evidence>
<keyword evidence="2 4" id="KW-0863">Zinc-finger</keyword>
<organism evidence="7 8">
    <name type="scientific">Suillus plorans</name>
    <dbReference type="NCBI Taxonomy" id="116603"/>
    <lineage>
        <taxon>Eukaryota</taxon>
        <taxon>Fungi</taxon>
        <taxon>Dikarya</taxon>
        <taxon>Basidiomycota</taxon>
        <taxon>Agaricomycotina</taxon>
        <taxon>Agaricomycetes</taxon>
        <taxon>Agaricomycetidae</taxon>
        <taxon>Boletales</taxon>
        <taxon>Suillineae</taxon>
        <taxon>Suillaceae</taxon>
        <taxon>Suillus</taxon>
    </lineage>
</organism>
<dbReference type="InterPro" id="IPR013083">
    <property type="entry name" value="Znf_RING/FYVE/PHD"/>
</dbReference>
<dbReference type="AlphaFoldDB" id="A0A9P7ARX9"/>
<dbReference type="InterPro" id="IPR001841">
    <property type="entry name" value="Znf_RING"/>
</dbReference>
<dbReference type="InterPro" id="IPR017907">
    <property type="entry name" value="Znf_RING_CS"/>
</dbReference>
<dbReference type="PANTHER" id="PTHR23041">
    <property type="entry name" value="RING FINGER DOMAIN-CONTAINING"/>
    <property type="match status" value="1"/>
</dbReference>
<protein>
    <recommendedName>
        <fullName evidence="6">RING-type domain-containing protein</fullName>
    </recommendedName>
</protein>
<keyword evidence="1" id="KW-0479">Metal-binding</keyword>
<evidence type="ECO:0000256" key="3">
    <source>
        <dbReference type="ARBA" id="ARBA00022833"/>
    </source>
</evidence>
<dbReference type="SMART" id="SM00184">
    <property type="entry name" value="RING"/>
    <property type="match status" value="1"/>
</dbReference>
<feature type="region of interest" description="Disordered" evidence="5">
    <location>
        <begin position="1"/>
        <end position="23"/>
    </location>
</feature>
<evidence type="ECO:0000259" key="6">
    <source>
        <dbReference type="PROSITE" id="PS50089"/>
    </source>
</evidence>
<name>A0A9P7ARX9_9AGAM</name>
<gene>
    <name evidence="7" type="ORF">HD556DRAFT_1235416</name>
</gene>
<dbReference type="Gene3D" id="3.30.40.10">
    <property type="entry name" value="Zinc/RING finger domain, C3HC4 (zinc finger)"/>
    <property type="match status" value="1"/>
</dbReference>
<dbReference type="GO" id="GO:0008270">
    <property type="term" value="F:zinc ion binding"/>
    <property type="evidence" value="ECO:0007669"/>
    <property type="project" value="UniProtKB-KW"/>
</dbReference>
<keyword evidence="8" id="KW-1185">Reference proteome</keyword>
<dbReference type="PANTHER" id="PTHR23041:SF78">
    <property type="entry name" value="E3 UBIQUITIN-PROTEIN LIGASE RNF4"/>
    <property type="match status" value="1"/>
</dbReference>
<dbReference type="InterPro" id="IPR047134">
    <property type="entry name" value="RNF4"/>
</dbReference>
<evidence type="ECO:0000256" key="4">
    <source>
        <dbReference type="PROSITE-ProRule" id="PRU00175"/>
    </source>
</evidence>
<dbReference type="PROSITE" id="PS50089">
    <property type="entry name" value="ZF_RING_2"/>
    <property type="match status" value="1"/>
</dbReference>
<accession>A0A9P7ARX9</accession>
<dbReference type="GeneID" id="64591509"/>
<feature type="domain" description="RING-type" evidence="6">
    <location>
        <begin position="98"/>
        <end position="137"/>
    </location>
</feature>
<evidence type="ECO:0000256" key="2">
    <source>
        <dbReference type="ARBA" id="ARBA00022771"/>
    </source>
</evidence>
<dbReference type="OrthoDB" id="6105938at2759"/>
<dbReference type="Proteomes" id="UP000719766">
    <property type="component" value="Unassembled WGS sequence"/>
</dbReference>
<dbReference type="SUPFAM" id="SSF57850">
    <property type="entry name" value="RING/U-box"/>
    <property type="match status" value="1"/>
</dbReference>
<evidence type="ECO:0000313" key="7">
    <source>
        <dbReference type="EMBL" id="KAG1795326.1"/>
    </source>
</evidence>
<sequence length="150" mass="16032">MTSEGSTGYFSDADRSSTPSSPLSDHSIVFVSANSIPEYVRENRAYLVATSAPSQPSSAASSCVRLPSVVTSLESLPDQNDHAEVPSAATTGQSPLYCRICLRDPCDDPTATMCGHIFCNRCIIDTVMARSACPVCTAPTLLYCLFRLDI</sequence>
<reference evidence="7" key="1">
    <citation type="journal article" date="2020" name="New Phytol.">
        <title>Comparative genomics reveals dynamic genome evolution in host specialist ectomycorrhizal fungi.</title>
        <authorList>
            <person name="Lofgren L.A."/>
            <person name="Nguyen N.H."/>
            <person name="Vilgalys R."/>
            <person name="Ruytinx J."/>
            <person name="Liao H.L."/>
            <person name="Branco S."/>
            <person name="Kuo A."/>
            <person name="LaButti K."/>
            <person name="Lipzen A."/>
            <person name="Andreopoulos W."/>
            <person name="Pangilinan J."/>
            <person name="Riley R."/>
            <person name="Hundley H."/>
            <person name="Na H."/>
            <person name="Barry K."/>
            <person name="Grigoriev I.V."/>
            <person name="Stajich J.E."/>
            <person name="Kennedy P.G."/>
        </authorList>
    </citation>
    <scope>NUCLEOTIDE SEQUENCE</scope>
    <source>
        <strain evidence="7">S12</strain>
    </source>
</reference>
<keyword evidence="3" id="KW-0862">Zinc</keyword>
<dbReference type="PROSITE" id="PS00518">
    <property type="entry name" value="ZF_RING_1"/>
    <property type="match status" value="1"/>
</dbReference>
<dbReference type="Pfam" id="PF13923">
    <property type="entry name" value="zf-C3HC4_2"/>
    <property type="match status" value="1"/>
</dbReference>
<proteinExistence type="predicted"/>
<dbReference type="EMBL" id="JABBWE010000022">
    <property type="protein sequence ID" value="KAG1795326.1"/>
    <property type="molecule type" value="Genomic_DNA"/>
</dbReference>
<evidence type="ECO:0000256" key="1">
    <source>
        <dbReference type="ARBA" id="ARBA00022723"/>
    </source>
</evidence>
<comment type="caution">
    <text evidence="7">The sequence shown here is derived from an EMBL/GenBank/DDBJ whole genome shotgun (WGS) entry which is preliminary data.</text>
</comment>